<gene>
    <name evidence="2" type="ORF">DFP72DRAFT_851454</name>
</gene>
<reference evidence="2 3" key="1">
    <citation type="submission" date="2020-07" db="EMBL/GenBank/DDBJ databases">
        <title>Comparative genomics of pyrophilous fungi reveals a link between fire events and developmental genes.</title>
        <authorList>
            <consortium name="DOE Joint Genome Institute"/>
            <person name="Steindorff A.S."/>
            <person name="Carver A."/>
            <person name="Calhoun S."/>
            <person name="Stillman K."/>
            <person name="Liu H."/>
            <person name="Lipzen A."/>
            <person name="Pangilinan J."/>
            <person name="Labutti K."/>
            <person name="Bruns T.D."/>
            <person name="Grigoriev I.V."/>
        </authorList>
    </citation>
    <scope>NUCLEOTIDE SEQUENCE [LARGE SCALE GENOMIC DNA]</scope>
    <source>
        <strain evidence="2 3">CBS 144469</strain>
    </source>
</reference>
<evidence type="ECO:0008006" key="4">
    <source>
        <dbReference type="Google" id="ProtNLM"/>
    </source>
</evidence>
<dbReference type="Gene3D" id="2.60.120.260">
    <property type="entry name" value="Galactose-binding domain-like"/>
    <property type="match status" value="1"/>
</dbReference>
<dbReference type="AlphaFoldDB" id="A0A8H6HQP1"/>
<keyword evidence="1" id="KW-0812">Transmembrane</keyword>
<keyword evidence="3" id="KW-1185">Reference proteome</keyword>
<evidence type="ECO:0000313" key="3">
    <source>
        <dbReference type="Proteomes" id="UP000521943"/>
    </source>
</evidence>
<protein>
    <recommendedName>
        <fullName evidence="4">MHC class I-like antigen recognition-like domain-containing protein</fullName>
    </recommendedName>
</protein>
<dbReference type="EMBL" id="JACGCI010000055">
    <property type="protein sequence ID" value="KAF6750652.1"/>
    <property type="molecule type" value="Genomic_DNA"/>
</dbReference>
<evidence type="ECO:0000256" key="1">
    <source>
        <dbReference type="SAM" id="Phobius"/>
    </source>
</evidence>
<keyword evidence="1" id="KW-0472">Membrane</keyword>
<comment type="caution">
    <text evidence="2">The sequence shown here is derived from an EMBL/GenBank/DDBJ whole genome shotgun (WGS) entry which is preliminary data.</text>
</comment>
<dbReference type="Proteomes" id="UP000521943">
    <property type="component" value="Unassembled WGS sequence"/>
</dbReference>
<name>A0A8H6HQP1_9AGAR</name>
<evidence type="ECO:0000313" key="2">
    <source>
        <dbReference type="EMBL" id="KAF6750652.1"/>
    </source>
</evidence>
<organism evidence="2 3">
    <name type="scientific">Ephemerocybe angulata</name>
    <dbReference type="NCBI Taxonomy" id="980116"/>
    <lineage>
        <taxon>Eukaryota</taxon>
        <taxon>Fungi</taxon>
        <taxon>Dikarya</taxon>
        <taxon>Basidiomycota</taxon>
        <taxon>Agaricomycotina</taxon>
        <taxon>Agaricomycetes</taxon>
        <taxon>Agaricomycetidae</taxon>
        <taxon>Agaricales</taxon>
        <taxon>Agaricineae</taxon>
        <taxon>Psathyrellaceae</taxon>
        <taxon>Ephemerocybe</taxon>
    </lineage>
</organism>
<accession>A0A8H6HQP1</accession>
<sequence>MPSQPIFWNDKAASYAGLRAAVEVRFADGSSQSFYTGKDQSWVAPELFGEGWEQPDHDDREWKAAKILEGKFKTAVCSLLSPSPRHTVEWKGTSTISQEATSSPGSSRVQPGHLDISKAQITGAIIGAVIVAAIISAFVTFLFTKRKFQKVAT</sequence>
<proteinExistence type="predicted"/>
<keyword evidence="1" id="KW-1133">Transmembrane helix</keyword>
<feature type="transmembrane region" description="Helical" evidence="1">
    <location>
        <begin position="121"/>
        <end position="143"/>
    </location>
</feature>